<dbReference type="AlphaFoldDB" id="A0A645B143"/>
<name>A0A645B143_9ZZZZ</name>
<protein>
    <submittedName>
        <fullName evidence="1">Uncharacterized protein</fullName>
    </submittedName>
</protein>
<organism evidence="1">
    <name type="scientific">bioreactor metagenome</name>
    <dbReference type="NCBI Taxonomy" id="1076179"/>
    <lineage>
        <taxon>unclassified sequences</taxon>
        <taxon>metagenomes</taxon>
        <taxon>ecological metagenomes</taxon>
    </lineage>
</organism>
<sequence length="84" mass="8893">MQRPVHRAALHIVAVGDDILLARAVAVAVIHEYRTVDALVALLVAREVIGVVGRQHDVVIDLRVGDLDVAGLAKRRGRTGTAGA</sequence>
<comment type="caution">
    <text evidence="1">The sequence shown here is derived from an EMBL/GenBank/DDBJ whole genome shotgun (WGS) entry which is preliminary data.</text>
</comment>
<proteinExistence type="predicted"/>
<dbReference type="EMBL" id="VSSQ01016938">
    <property type="protein sequence ID" value="MPM58758.1"/>
    <property type="molecule type" value="Genomic_DNA"/>
</dbReference>
<reference evidence="1" key="1">
    <citation type="submission" date="2019-08" db="EMBL/GenBank/DDBJ databases">
        <authorList>
            <person name="Kucharzyk K."/>
            <person name="Murdoch R.W."/>
            <person name="Higgins S."/>
            <person name="Loffler F."/>
        </authorList>
    </citation>
    <scope>NUCLEOTIDE SEQUENCE</scope>
</reference>
<evidence type="ECO:0000313" key="1">
    <source>
        <dbReference type="EMBL" id="MPM58758.1"/>
    </source>
</evidence>
<accession>A0A645B143</accession>
<gene>
    <name evidence="1" type="ORF">SDC9_105591</name>
</gene>